<dbReference type="Proteomes" id="UP000317093">
    <property type="component" value="Chromosome"/>
</dbReference>
<feature type="compositionally biased region" description="Basic and acidic residues" evidence="1">
    <location>
        <begin position="60"/>
        <end position="73"/>
    </location>
</feature>
<gene>
    <name evidence="2" type="ORF">Pan216_02310</name>
</gene>
<sequence>MSSHEPPETSPAVDADATEPSPSDMRATSDADQGETHRFRVDAAGHRRRSSLTHVTLSGKIDRPLLQRPDRSRPTPCQGEYDAATDRTSLWWLTDPLGAEESYDVDLRLGVRQRSTPARVKVAPSATGWVVSIRERRSGEVLLSKRGVPQLSLLDDRGRLATVTHRARSFGEALDPTRGAARQRVRRGQPIACDGAVVGTVAGRFAQLDEKARVNWMESHCYRFLDGDEKATIIDATYSWQATTGPIPLALPHSVPASRPCHLPVLRLALAGGARVSWFGDLGWKGQEEIAAHPSWIVLAMSEHRCLALVLSSSTWGQPPRWRFVGNRSVEALASPGLPGASQGDHVQLPLGSSLTLRYRLLSFPPTDDALDFAREQLLDAEYPPRVRPLEEPAERP</sequence>
<keyword evidence="3" id="KW-1185">Reference proteome</keyword>
<dbReference type="AlphaFoldDB" id="A0A518AXF4"/>
<organism evidence="2 3">
    <name type="scientific">Kolteria novifilia</name>
    <dbReference type="NCBI Taxonomy" id="2527975"/>
    <lineage>
        <taxon>Bacteria</taxon>
        <taxon>Pseudomonadati</taxon>
        <taxon>Planctomycetota</taxon>
        <taxon>Planctomycetia</taxon>
        <taxon>Kolteriales</taxon>
        <taxon>Kolteriaceae</taxon>
        <taxon>Kolteria</taxon>
    </lineage>
</organism>
<dbReference type="EMBL" id="CP036279">
    <property type="protein sequence ID" value="QDU59403.1"/>
    <property type="molecule type" value="Genomic_DNA"/>
</dbReference>
<proteinExistence type="predicted"/>
<evidence type="ECO:0000256" key="1">
    <source>
        <dbReference type="SAM" id="MobiDB-lite"/>
    </source>
</evidence>
<dbReference type="KEGG" id="knv:Pan216_02310"/>
<feature type="region of interest" description="Disordered" evidence="1">
    <location>
        <begin position="1"/>
        <end position="81"/>
    </location>
</feature>
<reference evidence="2 3" key="1">
    <citation type="submission" date="2019-02" db="EMBL/GenBank/DDBJ databases">
        <title>Deep-cultivation of Planctomycetes and their phenomic and genomic characterization uncovers novel biology.</title>
        <authorList>
            <person name="Wiegand S."/>
            <person name="Jogler M."/>
            <person name="Boedeker C."/>
            <person name="Pinto D."/>
            <person name="Vollmers J."/>
            <person name="Rivas-Marin E."/>
            <person name="Kohn T."/>
            <person name="Peeters S.H."/>
            <person name="Heuer A."/>
            <person name="Rast P."/>
            <person name="Oberbeckmann S."/>
            <person name="Bunk B."/>
            <person name="Jeske O."/>
            <person name="Meyerdierks A."/>
            <person name="Storesund J.E."/>
            <person name="Kallscheuer N."/>
            <person name="Luecker S."/>
            <person name="Lage O.M."/>
            <person name="Pohl T."/>
            <person name="Merkel B.J."/>
            <person name="Hornburger P."/>
            <person name="Mueller R.-W."/>
            <person name="Bruemmer F."/>
            <person name="Labrenz M."/>
            <person name="Spormann A.M."/>
            <person name="Op den Camp H."/>
            <person name="Overmann J."/>
            <person name="Amann R."/>
            <person name="Jetten M.S.M."/>
            <person name="Mascher T."/>
            <person name="Medema M.H."/>
            <person name="Devos D.P."/>
            <person name="Kaster A.-K."/>
            <person name="Ovreas L."/>
            <person name="Rohde M."/>
            <person name="Galperin M.Y."/>
            <person name="Jogler C."/>
        </authorList>
    </citation>
    <scope>NUCLEOTIDE SEQUENCE [LARGE SCALE GENOMIC DNA]</scope>
    <source>
        <strain evidence="2 3">Pan216</strain>
    </source>
</reference>
<feature type="compositionally biased region" description="Basic and acidic residues" evidence="1">
    <location>
        <begin position="34"/>
        <end position="45"/>
    </location>
</feature>
<dbReference type="RefSeq" id="WP_145253623.1">
    <property type="nucleotide sequence ID" value="NZ_CP036279.1"/>
</dbReference>
<name>A0A518AXF4_9BACT</name>
<evidence type="ECO:0000313" key="2">
    <source>
        <dbReference type="EMBL" id="QDU59403.1"/>
    </source>
</evidence>
<accession>A0A518AXF4</accession>
<evidence type="ECO:0000313" key="3">
    <source>
        <dbReference type="Proteomes" id="UP000317093"/>
    </source>
</evidence>
<protein>
    <submittedName>
        <fullName evidence="2">Uncharacterized protein</fullName>
    </submittedName>
</protein>